<feature type="compositionally biased region" description="Basic and acidic residues" evidence="4">
    <location>
        <begin position="346"/>
        <end position="356"/>
    </location>
</feature>
<comment type="subcellular location">
    <subcellularLocation>
        <location evidence="1">Nucleus</location>
    </subcellularLocation>
</comment>
<feature type="compositionally biased region" description="Basic and acidic residues" evidence="4">
    <location>
        <begin position="190"/>
        <end position="209"/>
    </location>
</feature>
<reference evidence="6" key="2">
    <citation type="journal article" date="2023" name="IMA Fungus">
        <title>Comparative genomic study of the Penicillium genus elucidates a diverse pangenome and 15 lateral gene transfer events.</title>
        <authorList>
            <person name="Petersen C."/>
            <person name="Sorensen T."/>
            <person name="Nielsen M.R."/>
            <person name="Sondergaard T.E."/>
            <person name="Sorensen J.L."/>
            <person name="Fitzpatrick D.A."/>
            <person name="Frisvad J.C."/>
            <person name="Nielsen K.L."/>
        </authorList>
    </citation>
    <scope>NUCLEOTIDE SEQUENCE</scope>
    <source>
        <strain evidence="6">IBT 29495</strain>
    </source>
</reference>
<protein>
    <recommendedName>
        <fullName evidence="5">DNA replication checkpoint mediator MRC1 domain-containing protein</fullName>
    </recommendedName>
</protein>
<feature type="compositionally biased region" description="Acidic residues" evidence="4">
    <location>
        <begin position="1043"/>
        <end position="1053"/>
    </location>
</feature>
<evidence type="ECO:0000256" key="4">
    <source>
        <dbReference type="SAM" id="MobiDB-lite"/>
    </source>
</evidence>
<feature type="compositionally biased region" description="Basic and acidic residues" evidence="4">
    <location>
        <begin position="1268"/>
        <end position="1279"/>
    </location>
</feature>
<dbReference type="Pfam" id="PF09444">
    <property type="entry name" value="MRC1"/>
    <property type="match status" value="1"/>
</dbReference>
<dbReference type="EMBL" id="JAPWDS010000001">
    <property type="protein sequence ID" value="KAJ5520308.1"/>
    <property type="molecule type" value="Genomic_DNA"/>
</dbReference>
<keyword evidence="3" id="KW-0539">Nucleus</keyword>
<feature type="compositionally biased region" description="Acidic residues" evidence="4">
    <location>
        <begin position="1127"/>
        <end position="1163"/>
    </location>
</feature>
<keyword evidence="7" id="KW-1185">Reference proteome</keyword>
<feature type="region of interest" description="Disordered" evidence="4">
    <location>
        <begin position="791"/>
        <end position="822"/>
    </location>
</feature>
<feature type="region of interest" description="Disordered" evidence="4">
    <location>
        <begin position="449"/>
        <end position="468"/>
    </location>
</feature>
<feature type="region of interest" description="Disordered" evidence="4">
    <location>
        <begin position="1043"/>
        <end position="1309"/>
    </location>
</feature>
<dbReference type="GO" id="GO:0033314">
    <property type="term" value="P:mitotic DNA replication checkpoint signaling"/>
    <property type="evidence" value="ECO:0007669"/>
    <property type="project" value="TreeGrafter"/>
</dbReference>
<reference evidence="6" key="1">
    <citation type="submission" date="2022-12" db="EMBL/GenBank/DDBJ databases">
        <authorList>
            <person name="Petersen C."/>
        </authorList>
    </citation>
    <scope>NUCLEOTIDE SEQUENCE</scope>
    <source>
        <strain evidence="6">IBT 29495</strain>
    </source>
</reference>
<feature type="compositionally biased region" description="Acidic residues" evidence="4">
    <location>
        <begin position="608"/>
        <end position="622"/>
    </location>
</feature>
<sequence length="1309" mass="143901">MSSPSTPRSTRSVSPAGDSPNIITPRQKIKAMMAQFDSDSEDDIQISKSTDAVSRLDLGRVSVPAAETRTNGSLHDSEQDSDSADEVFRPKGRMAARLQGSAGPADADGENSAFARVSKAIRSERKQDEKPEETEPQPTPIGESSDLPTAGPRRKHKSTTNSPRSDNRTRQTLPHLRSDSPLFVSSPGEPHADPDTDNKDAEDPTEMKPKGNARFMALVAQKRKEREEREKAEATKKAIRKAQLEQFSSQVLSGEESDAEDPSSASKLSQKARQPRKASKKALDEMRQETQRMSRNMQLAHQAQTKKKITKESLFAKFNFMQPDTPAEQPALNSSSAVGSQNSSDGELRTKTKDTPHTSPVPSHLDATKSTGDSKHAQVQTADVDMDADTGDLPAPKDLLVTDQDPVLCKGNAVQDISTSVPEPKSEGVKLKRVSRPLTRPPIRVLLSRQQVAAHQKDSDDSDSDLEVVTDPGKCRRLAAFENLPTRQLHEDPSMTKLKALAHLTSPTRKMASMNSAELSASLLWRARQQAAKERRERIEELRAKGVVIETAEERAAMEDDMENLVDKARKEADEIRRLEKAARKEANGDDDEEEDDDYELSGSDQEGYGEGDDEDDQEEENERVNGGGELIEQEADEDDDSADDESEAAPSDAENAMPSARRKRRTRVISDDEDEDEPQPPSTPVRAPSYVPKSVERPNFLGMGTPGNMSLGLTQAFASTLDGKWVDTQSESVTIPFSLPDPGQAVPRLRKEESEILVPDSQPQDKDFMEGCTQSVTRVSESPAPYAFSEYSQSQLPDPTQDEGFVFSPFDPAKRFRGTPPLSTIDTVLVGQTQSPIADRKRKMLRRGRAIELSQVDENDNNGDFEIDANAFNVMKKDKAVKKNSAPQYNKKNSKAKDIVDEAAEESEDEYAGLGGHSDESDGEENAIDRQMINDNSGEVVDEKQLAALNAVHDRNRDEKDVAKLMRDITTGALRRRKNADDEFDLDDSDDELLARRREKQREFAKMRRALLADEKIGEIAENPKKAAFFKAVEDREIDDDFNIDFLEEEDVGSQGQTSQDPVTGEQSHDATSDGQTRKRPLEPSAEDATNRPPARLRRTPASAMSKKPATIAEIRETLSFLTETPDYDSFQDDASLDYGEDEQEDEDTPGAEEAQGDDDQSQSDKTFAKPSHPRRTRGVVVDRLALLRQASSNSTTGTNSGPANSKLAFHNGNDGEGPIGFRPPQLLRRVTTGSSSSSSSNTSNRVSKAAASGPKKGGAVNSYTAAREREREKELRIKQRSGGSNIAKLLGKHTGGGLSGLDKGQWD</sequence>
<proteinExistence type="predicted"/>
<feature type="compositionally biased region" description="Acidic residues" evidence="4">
    <location>
        <begin position="632"/>
        <end position="648"/>
    </location>
</feature>
<feature type="compositionally biased region" description="Acidic residues" evidence="4">
    <location>
        <begin position="589"/>
        <end position="600"/>
    </location>
</feature>
<dbReference type="PANTHER" id="PTHR14396:SF10">
    <property type="entry name" value="CLASPIN"/>
    <property type="match status" value="1"/>
</dbReference>
<feature type="region of interest" description="Disordered" evidence="4">
    <location>
        <begin position="413"/>
        <end position="436"/>
    </location>
</feature>
<evidence type="ECO:0000313" key="7">
    <source>
        <dbReference type="Proteomes" id="UP001149954"/>
    </source>
</evidence>
<feature type="compositionally biased region" description="Basic and acidic residues" evidence="4">
    <location>
        <begin position="1068"/>
        <end position="1083"/>
    </location>
</feature>
<dbReference type="OrthoDB" id="2130597at2759"/>
<evidence type="ECO:0000256" key="1">
    <source>
        <dbReference type="ARBA" id="ARBA00004123"/>
    </source>
</evidence>
<evidence type="ECO:0000313" key="6">
    <source>
        <dbReference type="EMBL" id="KAJ5520308.1"/>
    </source>
</evidence>
<keyword evidence="2" id="KW-0597">Phosphoprotein</keyword>
<feature type="region of interest" description="Disordered" evidence="4">
    <location>
        <begin position="320"/>
        <end position="399"/>
    </location>
</feature>
<evidence type="ECO:0000256" key="3">
    <source>
        <dbReference type="ARBA" id="ARBA00023242"/>
    </source>
</evidence>
<dbReference type="Proteomes" id="UP001149954">
    <property type="component" value="Unassembled WGS sequence"/>
</dbReference>
<dbReference type="PANTHER" id="PTHR14396">
    <property type="entry name" value="CLASPIN"/>
    <property type="match status" value="1"/>
</dbReference>
<feature type="region of interest" description="Disordered" evidence="4">
    <location>
        <begin position="37"/>
        <end position="308"/>
    </location>
</feature>
<dbReference type="GO" id="GO:0005634">
    <property type="term" value="C:nucleus"/>
    <property type="evidence" value="ECO:0007669"/>
    <property type="project" value="UniProtKB-SubCell"/>
</dbReference>
<evidence type="ECO:0000259" key="5">
    <source>
        <dbReference type="Pfam" id="PF09444"/>
    </source>
</evidence>
<feature type="compositionally biased region" description="Basic and acidic residues" evidence="4">
    <location>
        <begin position="281"/>
        <end position="292"/>
    </location>
</feature>
<accession>A0A9W9Y5Q1</accession>
<dbReference type="InterPro" id="IPR018564">
    <property type="entry name" value="Repl_chkpnt_MRC1_dom"/>
</dbReference>
<feature type="compositionally biased region" description="Basic and acidic residues" evidence="4">
    <location>
        <begin position="222"/>
        <end position="236"/>
    </location>
</feature>
<feature type="compositionally biased region" description="Acidic residues" evidence="4">
    <location>
        <begin position="902"/>
        <end position="912"/>
    </location>
</feature>
<feature type="compositionally biased region" description="Polar residues" evidence="4">
    <location>
        <begin position="1055"/>
        <end position="1067"/>
    </location>
</feature>
<comment type="caution">
    <text evidence="6">The sequence shown here is derived from an EMBL/GenBank/DDBJ whole genome shotgun (WGS) entry which is preliminary data.</text>
</comment>
<feature type="region of interest" description="Disordered" evidence="4">
    <location>
        <begin position="1"/>
        <end position="24"/>
    </location>
</feature>
<dbReference type="GO" id="GO:0010997">
    <property type="term" value="F:anaphase-promoting complex binding"/>
    <property type="evidence" value="ECO:0007669"/>
    <property type="project" value="TreeGrafter"/>
</dbReference>
<name>A0A9W9Y5Q1_9EURO</name>
<feature type="compositionally biased region" description="Polar residues" evidence="4">
    <location>
        <begin position="293"/>
        <end position="303"/>
    </location>
</feature>
<organism evidence="6 7">
    <name type="scientific">Penicillium fimorum</name>
    <dbReference type="NCBI Taxonomy" id="1882269"/>
    <lineage>
        <taxon>Eukaryota</taxon>
        <taxon>Fungi</taxon>
        <taxon>Dikarya</taxon>
        <taxon>Ascomycota</taxon>
        <taxon>Pezizomycotina</taxon>
        <taxon>Eurotiomycetes</taxon>
        <taxon>Eurotiomycetidae</taxon>
        <taxon>Eurotiales</taxon>
        <taxon>Aspergillaceae</taxon>
        <taxon>Penicillium</taxon>
    </lineage>
</organism>
<feature type="compositionally biased region" description="Low complexity" evidence="4">
    <location>
        <begin position="1"/>
        <end position="15"/>
    </location>
</feature>
<dbReference type="GO" id="GO:0007095">
    <property type="term" value="P:mitotic G2 DNA damage checkpoint signaling"/>
    <property type="evidence" value="ECO:0007669"/>
    <property type="project" value="TreeGrafter"/>
</dbReference>
<feature type="compositionally biased region" description="Low complexity" evidence="4">
    <location>
        <begin position="334"/>
        <end position="344"/>
    </location>
</feature>
<feature type="region of interest" description="Disordered" evidence="4">
    <location>
        <begin position="881"/>
        <end position="936"/>
    </location>
</feature>
<feature type="domain" description="DNA replication checkpoint mediator MRC1" evidence="5">
    <location>
        <begin position="893"/>
        <end position="1032"/>
    </location>
</feature>
<feature type="region of interest" description="Disordered" evidence="4">
    <location>
        <begin position="581"/>
        <end position="704"/>
    </location>
</feature>
<dbReference type="InterPro" id="IPR024146">
    <property type="entry name" value="Claspin"/>
</dbReference>
<feature type="compositionally biased region" description="Low complexity" evidence="4">
    <location>
        <begin position="1230"/>
        <end position="1261"/>
    </location>
</feature>
<gene>
    <name evidence="6" type="ORF">N7463_000761</name>
</gene>
<feature type="compositionally biased region" description="Low complexity" evidence="4">
    <location>
        <begin position="1192"/>
        <end position="1207"/>
    </location>
</feature>
<evidence type="ECO:0000256" key="2">
    <source>
        <dbReference type="ARBA" id="ARBA00022553"/>
    </source>
</evidence>